<feature type="transmembrane region" description="Helical" evidence="1">
    <location>
        <begin position="5"/>
        <end position="23"/>
    </location>
</feature>
<feature type="transmembrane region" description="Helical" evidence="1">
    <location>
        <begin position="43"/>
        <end position="63"/>
    </location>
</feature>
<keyword evidence="1" id="KW-0812">Transmembrane</keyword>
<sequence length="241" mass="27584">MSKISIYGVVPLIIIGVLGIYYLNFNVSEVSSLSKDQGDWGSFGSYFGGVVGPILAFLAYLGVKEQIKVQQNLIDQQNSNKALEDHLLRIKESFERLVKLTDEAISPLEKRASINLSETLKGDLEKAASEIDTIHVLDDLVHAGRLIQGAQFVFKSYLALIEESTRHLKIDTPLNEHKWVAIVTWREFEKKALFLLHLMRKAERFTADNPDLYSEQYKEIILYTGAYERWEQEWKRMGLGF</sequence>
<evidence type="ECO:0000256" key="1">
    <source>
        <dbReference type="SAM" id="Phobius"/>
    </source>
</evidence>
<name>A0ABX6K585_SALCS</name>
<dbReference type="EMBL" id="CP050266">
    <property type="protein sequence ID" value="QIR05271.1"/>
    <property type="molecule type" value="Genomic_DNA"/>
</dbReference>
<keyword evidence="1" id="KW-1133">Transmembrane helix</keyword>
<organism evidence="2 3">
    <name type="scientific">Salinivibrio costicola</name>
    <name type="common">Vibrio costicola</name>
    <dbReference type="NCBI Taxonomy" id="51367"/>
    <lineage>
        <taxon>Bacteria</taxon>
        <taxon>Pseudomonadati</taxon>
        <taxon>Pseudomonadota</taxon>
        <taxon>Gammaproteobacteria</taxon>
        <taxon>Vibrionales</taxon>
        <taxon>Vibrionaceae</taxon>
        <taxon>Salinivibrio</taxon>
    </lineage>
</organism>
<reference evidence="2 3" key="1">
    <citation type="submission" date="2020-03" db="EMBL/GenBank/DDBJ databases">
        <title>Genome mining reveals the biosynthetic pathways of PHA and ectoines of the halophilic strain Salinivibrio costicola M318 isolated from fermented shrimp paste.</title>
        <authorList>
            <person name="Doan T.V."/>
            <person name="Tran L.T."/>
            <person name="Trieu T.A."/>
            <person name="Nguyen Q.V."/>
            <person name="Quach T.N."/>
            <person name="Phi T.Q."/>
            <person name="Kumar S."/>
        </authorList>
    </citation>
    <scope>NUCLEOTIDE SEQUENCE [LARGE SCALE GENOMIC DNA]</scope>
    <source>
        <strain evidence="2 3">M318</strain>
    </source>
</reference>
<evidence type="ECO:0000313" key="3">
    <source>
        <dbReference type="Proteomes" id="UP000501408"/>
    </source>
</evidence>
<accession>A0ABX6K585</accession>
<dbReference type="RefSeq" id="WP_167313945.1">
    <property type="nucleotide sequence ID" value="NZ_CP050266.1"/>
</dbReference>
<keyword evidence="3" id="KW-1185">Reference proteome</keyword>
<gene>
    <name evidence="2" type="ORF">HBA18_02090</name>
</gene>
<dbReference type="Proteomes" id="UP000501408">
    <property type="component" value="Chromosome 1"/>
</dbReference>
<protein>
    <submittedName>
        <fullName evidence="2">Uncharacterized protein</fullName>
    </submittedName>
</protein>
<proteinExistence type="predicted"/>
<evidence type="ECO:0000313" key="2">
    <source>
        <dbReference type="EMBL" id="QIR05271.1"/>
    </source>
</evidence>
<keyword evidence="1" id="KW-0472">Membrane</keyword>